<dbReference type="InterPro" id="IPR019786">
    <property type="entry name" value="Zinc_finger_PHD-type_CS"/>
</dbReference>
<evidence type="ECO:0000313" key="9">
    <source>
        <dbReference type="Proteomes" id="UP000838756"/>
    </source>
</evidence>
<dbReference type="InterPro" id="IPR011011">
    <property type="entry name" value="Znf_FYVE_PHD"/>
</dbReference>
<evidence type="ECO:0000256" key="2">
    <source>
        <dbReference type="ARBA" id="ARBA00022771"/>
    </source>
</evidence>
<dbReference type="PROSITE" id="PS01359">
    <property type="entry name" value="ZF_PHD_1"/>
    <property type="match status" value="1"/>
</dbReference>
<dbReference type="OrthoDB" id="7048166at2759"/>
<dbReference type="CDD" id="cd15489">
    <property type="entry name" value="PHD_SF"/>
    <property type="match status" value="1"/>
</dbReference>
<dbReference type="SUPFAM" id="SSF57903">
    <property type="entry name" value="FYVE/PHD zinc finger"/>
    <property type="match status" value="1"/>
</dbReference>
<dbReference type="InterPro" id="IPR019787">
    <property type="entry name" value="Znf_PHD-finger"/>
</dbReference>
<evidence type="ECO:0000256" key="1">
    <source>
        <dbReference type="ARBA" id="ARBA00022723"/>
    </source>
</evidence>
<dbReference type="GO" id="GO:0008270">
    <property type="term" value="F:zinc ion binding"/>
    <property type="evidence" value="ECO:0007669"/>
    <property type="project" value="UniProtKB-KW"/>
</dbReference>
<sequence length="362" mass="41090">MKTCEGCSKPIKDGAALVCSKCKKYYHAKCLNINTAQFNKLKRNPNWNCPTCPLKTARHDDTPVKSTVDPDEESTSSESELSENIIISNPRHCETSTPTLTISSQGRDCQPSDLSQIILLQTISTQISELQIQMSSMQIIKNDLSAMKKDISELKTTFFTKIDDLDNRVADVELKLSQLSEVQSELDGLKANVASTMEFNVKNEQWVRRSNIQINGIPQRKDENLVNVITNLAEKSGYKLDPARDIDFVTRVAVKNDVDNSYPKPIIIKLLSRYKKDDLLSCLRRLKDLKASDIGFPGNHNRVYINDHLSSYNKMLLQKAKLKAKAKNYTYCWVRNCTIMVRQNDKSKILHITSEESLKKIV</sequence>
<evidence type="ECO:0000256" key="6">
    <source>
        <dbReference type="SAM" id="MobiDB-lite"/>
    </source>
</evidence>
<dbReference type="InterPro" id="IPR013083">
    <property type="entry name" value="Znf_RING/FYVE/PHD"/>
</dbReference>
<dbReference type="Pfam" id="PF00628">
    <property type="entry name" value="PHD"/>
    <property type="match status" value="1"/>
</dbReference>
<evidence type="ECO:0000313" key="8">
    <source>
        <dbReference type="EMBL" id="CAH2235971.1"/>
    </source>
</evidence>
<comment type="caution">
    <text evidence="8">The sequence shown here is derived from an EMBL/GenBank/DDBJ whole genome shotgun (WGS) entry which is preliminary data.</text>
</comment>
<evidence type="ECO:0000259" key="7">
    <source>
        <dbReference type="PROSITE" id="PS50016"/>
    </source>
</evidence>
<dbReference type="SMART" id="SM00249">
    <property type="entry name" value="PHD"/>
    <property type="match status" value="1"/>
</dbReference>
<feature type="coiled-coil region" evidence="5">
    <location>
        <begin position="137"/>
        <end position="192"/>
    </location>
</feature>
<dbReference type="InterPro" id="IPR001965">
    <property type="entry name" value="Znf_PHD"/>
</dbReference>
<keyword evidence="3" id="KW-0862">Zinc</keyword>
<dbReference type="Gene3D" id="3.30.70.1820">
    <property type="entry name" value="L1 transposable element, RRM domain"/>
    <property type="match status" value="1"/>
</dbReference>
<dbReference type="AlphaFoldDB" id="A0A8S4RGT7"/>
<evidence type="ECO:0000256" key="3">
    <source>
        <dbReference type="ARBA" id="ARBA00022833"/>
    </source>
</evidence>
<feature type="region of interest" description="Disordered" evidence="6">
    <location>
        <begin position="60"/>
        <end position="81"/>
    </location>
</feature>
<gene>
    <name evidence="8" type="primary">jg21913</name>
    <name evidence="8" type="ORF">PAEG_LOCUS13467</name>
</gene>
<dbReference type="PROSITE" id="PS50016">
    <property type="entry name" value="ZF_PHD_2"/>
    <property type="match status" value="1"/>
</dbReference>
<feature type="domain" description="PHD-type" evidence="7">
    <location>
        <begin position="1"/>
        <end position="55"/>
    </location>
</feature>
<name>A0A8S4RGT7_9NEOP</name>
<evidence type="ECO:0000256" key="4">
    <source>
        <dbReference type="PROSITE-ProRule" id="PRU00146"/>
    </source>
</evidence>
<dbReference type="Proteomes" id="UP000838756">
    <property type="component" value="Unassembled WGS sequence"/>
</dbReference>
<proteinExistence type="predicted"/>
<reference evidence="8" key="1">
    <citation type="submission" date="2022-03" db="EMBL/GenBank/DDBJ databases">
        <authorList>
            <person name="Lindestad O."/>
        </authorList>
    </citation>
    <scope>NUCLEOTIDE SEQUENCE</scope>
</reference>
<keyword evidence="9" id="KW-1185">Reference proteome</keyword>
<organism evidence="8 9">
    <name type="scientific">Pararge aegeria aegeria</name>
    <dbReference type="NCBI Taxonomy" id="348720"/>
    <lineage>
        <taxon>Eukaryota</taxon>
        <taxon>Metazoa</taxon>
        <taxon>Ecdysozoa</taxon>
        <taxon>Arthropoda</taxon>
        <taxon>Hexapoda</taxon>
        <taxon>Insecta</taxon>
        <taxon>Pterygota</taxon>
        <taxon>Neoptera</taxon>
        <taxon>Endopterygota</taxon>
        <taxon>Lepidoptera</taxon>
        <taxon>Glossata</taxon>
        <taxon>Ditrysia</taxon>
        <taxon>Papilionoidea</taxon>
        <taxon>Nymphalidae</taxon>
        <taxon>Satyrinae</taxon>
        <taxon>Satyrini</taxon>
        <taxon>Parargina</taxon>
        <taxon>Pararge</taxon>
    </lineage>
</organism>
<dbReference type="Pfam" id="PF25298">
    <property type="entry name" value="Baculo_FP_2nd"/>
    <property type="match status" value="1"/>
</dbReference>
<dbReference type="EMBL" id="CAKXAJ010025168">
    <property type="protein sequence ID" value="CAH2235971.1"/>
    <property type="molecule type" value="Genomic_DNA"/>
</dbReference>
<dbReference type="Gene3D" id="3.30.40.10">
    <property type="entry name" value="Zinc/RING finger domain, C3HC4 (zinc finger)"/>
    <property type="match status" value="1"/>
</dbReference>
<evidence type="ECO:0000256" key="5">
    <source>
        <dbReference type="SAM" id="Coils"/>
    </source>
</evidence>
<protein>
    <submittedName>
        <fullName evidence="8">Jg21913 protein</fullName>
    </submittedName>
</protein>
<dbReference type="InterPro" id="IPR057251">
    <property type="entry name" value="FP_C"/>
</dbReference>
<keyword evidence="2 4" id="KW-0863">Zinc-finger</keyword>
<keyword evidence="1" id="KW-0479">Metal-binding</keyword>
<keyword evidence="5" id="KW-0175">Coiled coil</keyword>
<accession>A0A8S4RGT7</accession>